<dbReference type="InterPro" id="IPR037682">
    <property type="entry name" value="TonB_C"/>
</dbReference>
<dbReference type="RefSeq" id="WP_109928596.1">
    <property type="nucleotide sequence ID" value="NZ_QGNY01000002.1"/>
</dbReference>
<dbReference type="Gene3D" id="3.90.930.1">
    <property type="match status" value="1"/>
</dbReference>
<evidence type="ECO:0000313" key="3">
    <source>
        <dbReference type="EMBL" id="PWS32421.1"/>
    </source>
</evidence>
<reference evidence="4" key="1">
    <citation type="submission" date="2018-05" db="EMBL/GenBank/DDBJ databases">
        <title>Pedobacter paludis sp. nov., isolated from wetland soil.</title>
        <authorList>
            <person name="Zhang Y."/>
        </authorList>
    </citation>
    <scope>NUCLEOTIDE SEQUENCE [LARGE SCALE GENOMIC DNA]</scope>
    <source>
        <strain evidence="4">R-8</strain>
    </source>
</reference>
<keyword evidence="4" id="KW-1185">Reference proteome</keyword>
<dbReference type="PROSITE" id="PS52015">
    <property type="entry name" value="TONB_CTD"/>
    <property type="match status" value="1"/>
</dbReference>
<dbReference type="AlphaFoldDB" id="A0A317EZU3"/>
<dbReference type="OrthoDB" id="649093at2"/>
<dbReference type="Pfam" id="PF03544">
    <property type="entry name" value="TonB_C"/>
    <property type="match status" value="1"/>
</dbReference>
<sequence length="291" mass="33031">MRQLFIALLILFSTSSFAQKSDTLVTYIFDKIPTKQIKKATSVYKVFKKDDANWIRITSDQNLVPLKRETFSDSTLTILNGDYLKYKNGKIVLKGTYFKNERTGAWINYDSLGKAYASKIYVSNKLNGLSVTYWENGTIQEEGKYVDGKKQGEWKMFYESGAPALKETYDEKNKVVDSTYLSITGKPIAKDSIFKSPSYPGGIKMFYRYLGKSVRYPSDDVKNKTQGKVYLSFKVSKSGDVEDVTVISAPSYSIGSEAIRVLENSPRWISGKLFNKPTNVIYEIDVNFSLN</sequence>
<gene>
    <name evidence="3" type="ORF">DF947_04875</name>
</gene>
<dbReference type="EMBL" id="QGNY01000002">
    <property type="protein sequence ID" value="PWS32421.1"/>
    <property type="molecule type" value="Genomic_DNA"/>
</dbReference>
<dbReference type="Pfam" id="PF07661">
    <property type="entry name" value="MORN_2"/>
    <property type="match status" value="2"/>
</dbReference>
<evidence type="ECO:0000313" key="4">
    <source>
        <dbReference type="Proteomes" id="UP000245391"/>
    </source>
</evidence>
<dbReference type="Gene3D" id="3.30.1150.10">
    <property type="match status" value="1"/>
</dbReference>
<feature type="signal peptide" evidence="1">
    <location>
        <begin position="1"/>
        <end position="18"/>
    </location>
</feature>
<dbReference type="GO" id="GO:0055085">
    <property type="term" value="P:transmembrane transport"/>
    <property type="evidence" value="ECO:0007669"/>
    <property type="project" value="InterPro"/>
</dbReference>
<accession>A0A317EZU3</accession>
<name>A0A317EZU3_9SPHI</name>
<proteinExistence type="predicted"/>
<keyword evidence="1" id="KW-0732">Signal</keyword>
<evidence type="ECO:0000259" key="2">
    <source>
        <dbReference type="PROSITE" id="PS52015"/>
    </source>
</evidence>
<dbReference type="Proteomes" id="UP000245391">
    <property type="component" value="Unassembled WGS sequence"/>
</dbReference>
<protein>
    <recommendedName>
        <fullName evidence="2">TonB C-terminal domain-containing protein</fullName>
    </recommendedName>
</protein>
<organism evidence="3 4">
    <name type="scientific">Pedobacter paludis</name>
    <dbReference type="NCBI Taxonomy" id="2203212"/>
    <lineage>
        <taxon>Bacteria</taxon>
        <taxon>Pseudomonadati</taxon>
        <taxon>Bacteroidota</taxon>
        <taxon>Sphingobacteriia</taxon>
        <taxon>Sphingobacteriales</taxon>
        <taxon>Sphingobacteriaceae</taxon>
        <taxon>Pedobacter</taxon>
    </lineage>
</organism>
<evidence type="ECO:0000256" key="1">
    <source>
        <dbReference type="SAM" id="SignalP"/>
    </source>
</evidence>
<feature type="chain" id="PRO_5016418053" description="TonB C-terminal domain-containing protein" evidence="1">
    <location>
        <begin position="19"/>
        <end position="291"/>
    </location>
</feature>
<feature type="domain" description="TonB C-terminal" evidence="2">
    <location>
        <begin position="201"/>
        <end position="291"/>
    </location>
</feature>
<dbReference type="SUPFAM" id="SSF82185">
    <property type="entry name" value="Histone H3 K4-specific methyltransferase SET7/9 N-terminal domain"/>
    <property type="match status" value="1"/>
</dbReference>
<dbReference type="SUPFAM" id="SSF74653">
    <property type="entry name" value="TolA/TonB C-terminal domain"/>
    <property type="match status" value="1"/>
</dbReference>
<comment type="caution">
    <text evidence="3">The sequence shown here is derived from an EMBL/GenBank/DDBJ whole genome shotgun (WGS) entry which is preliminary data.</text>
</comment>
<dbReference type="InterPro" id="IPR011652">
    <property type="entry name" value="MORN_2"/>
</dbReference>